<dbReference type="PANTHER" id="PTHR43475">
    <property type="entry name" value="METHYLTHIORIBOSE-1-PHOSPHATE ISOMERASE"/>
    <property type="match status" value="1"/>
</dbReference>
<feature type="active site" description="Proton donor" evidence="2">
    <location>
        <position position="245"/>
    </location>
</feature>
<dbReference type="SUPFAM" id="SSF100950">
    <property type="entry name" value="NagB/RpiA/CoA transferase-like"/>
    <property type="match status" value="1"/>
</dbReference>
<comment type="catalytic activity">
    <reaction evidence="2">
        <text>5-(methylsulfanyl)-alpha-D-ribose 1-phosphate = 5-(methylsulfanyl)-D-ribulose 1-phosphate</text>
        <dbReference type="Rhea" id="RHEA:19989"/>
        <dbReference type="ChEBI" id="CHEBI:58533"/>
        <dbReference type="ChEBI" id="CHEBI:58548"/>
        <dbReference type="EC" id="5.3.1.23"/>
    </reaction>
</comment>
<dbReference type="EMBL" id="FOMX01000005">
    <property type="protein sequence ID" value="SFD86190.1"/>
    <property type="molecule type" value="Genomic_DNA"/>
</dbReference>
<feature type="binding site" evidence="2">
    <location>
        <begin position="54"/>
        <end position="56"/>
    </location>
    <ligand>
        <name>substrate</name>
    </ligand>
</feature>
<dbReference type="FunFam" id="3.40.50.10470:FF:000006">
    <property type="entry name" value="Methylthioribose-1-phosphate isomerase"/>
    <property type="match status" value="1"/>
</dbReference>
<dbReference type="HAMAP" id="MF_01678">
    <property type="entry name" value="Salvage_MtnA"/>
    <property type="match status" value="1"/>
</dbReference>
<dbReference type="UniPathway" id="UPA00904">
    <property type="reaction ID" value="UER00874"/>
</dbReference>
<dbReference type="EC" id="5.3.1.23" evidence="2"/>
<keyword evidence="2" id="KW-0028">Amino-acid biosynthesis</keyword>
<keyword evidence="4" id="KW-1185">Reference proteome</keyword>
<dbReference type="InterPro" id="IPR027363">
    <property type="entry name" value="M1Pi_N"/>
</dbReference>
<dbReference type="InterPro" id="IPR042529">
    <property type="entry name" value="IF_2B-like_C"/>
</dbReference>
<proteinExistence type="inferred from homology"/>
<dbReference type="AlphaFoldDB" id="A0A1I1VZZ3"/>
<keyword evidence="2" id="KW-0486">Methionine biosynthesis</keyword>
<dbReference type="Proteomes" id="UP000199400">
    <property type="component" value="Unassembled WGS sequence"/>
</dbReference>
<comment type="pathway">
    <text evidence="2">Amino-acid biosynthesis; L-methionine biosynthesis via salvage pathway; L-methionine from S-methyl-5-thio-alpha-D-ribose 1-phosphate: step 1/6.</text>
</comment>
<dbReference type="FunFam" id="1.20.120.420:FF:000003">
    <property type="entry name" value="Methylthioribose-1-phosphate isomerase"/>
    <property type="match status" value="1"/>
</dbReference>
<dbReference type="Gene3D" id="3.40.50.10470">
    <property type="entry name" value="Translation initiation factor eif-2b, domain 2"/>
    <property type="match status" value="1"/>
</dbReference>
<dbReference type="NCBIfam" id="TIGR00524">
    <property type="entry name" value="eIF-2B_rel"/>
    <property type="match status" value="1"/>
</dbReference>
<dbReference type="InterPro" id="IPR011559">
    <property type="entry name" value="Initiation_fac_2B_a/b/d"/>
</dbReference>
<gene>
    <name evidence="2" type="primary">mtnA</name>
    <name evidence="3" type="ORF">SAMN02745121_01942</name>
</gene>
<dbReference type="InterPro" id="IPR000649">
    <property type="entry name" value="IF-2B-related"/>
</dbReference>
<dbReference type="RefSeq" id="WP_245913824.1">
    <property type="nucleotide sequence ID" value="NZ_FOMX01000005.1"/>
</dbReference>
<sequence length="351" mass="37521">MTSESSAMLRPVKLSPDGRVLHLLDQRSLPEREDWLDLDDVESVAEAIERLAVRGAPAIGCAAALGLVASSWRFSDDTVMFRESCLMACERLARTRPTAVNLFHAIAHMRGALAECPAGLAVAGVRGHLHAAALRYVDDELRACLTMADHGAPLMPEVGTVLTHCNTGALATAGWGTALGVIRRAHASGKKIRVLADETRPVLQGARLTAWELRHDGIPVDVIADNMAGALMARGEIQAAIVGADRIARNGDVANKIGTYTVAVLCRYHQIPFYVAAPWSTIDPSTASGAEIPIEERDHNEVHLHGGRRMTPAGVGARNPAFDVTPAELVTAFITERGVFRPATLSALMDS</sequence>
<organism evidence="3 4">
    <name type="scientific">Nannocystis exedens</name>
    <dbReference type="NCBI Taxonomy" id="54"/>
    <lineage>
        <taxon>Bacteria</taxon>
        <taxon>Pseudomonadati</taxon>
        <taxon>Myxococcota</taxon>
        <taxon>Polyangia</taxon>
        <taxon>Nannocystales</taxon>
        <taxon>Nannocystaceae</taxon>
        <taxon>Nannocystis</taxon>
    </lineage>
</organism>
<dbReference type="GO" id="GO:0019509">
    <property type="term" value="P:L-methionine salvage from methylthioadenosine"/>
    <property type="evidence" value="ECO:0007669"/>
    <property type="project" value="UniProtKB-UniRule"/>
</dbReference>
<keyword evidence="1 2" id="KW-0413">Isomerase</keyword>
<dbReference type="PANTHER" id="PTHR43475:SF1">
    <property type="entry name" value="METHYLTHIORIBOSE-1-PHOSPHATE ISOMERASE"/>
    <property type="match status" value="1"/>
</dbReference>
<dbReference type="GO" id="GO:0046523">
    <property type="term" value="F:S-methyl-5-thioribose-1-phosphate isomerase activity"/>
    <property type="evidence" value="ECO:0007669"/>
    <property type="project" value="UniProtKB-UniRule"/>
</dbReference>
<feature type="site" description="Transition state stabilizer" evidence="2">
    <location>
        <position position="165"/>
    </location>
</feature>
<dbReference type="NCBIfam" id="NF004326">
    <property type="entry name" value="PRK05720.1"/>
    <property type="match status" value="1"/>
</dbReference>
<dbReference type="InterPro" id="IPR005251">
    <property type="entry name" value="IF-M1Pi"/>
</dbReference>
<evidence type="ECO:0000313" key="3">
    <source>
        <dbReference type="EMBL" id="SFD86190.1"/>
    </source>
</evidence>
<comment type="function">
    <text evidence="2">Catalyzes the interconversion of methylthioribose-1-phosphate (MTR-1-P) into methylthioribulose-1-phosphate (MTRu-1-P).</text>
</comment>
<dbReference type="STRING" id="54.SAMN02745121_01942"/>
<feature type="binding site" evidence="2">
    <location>
        <position position="204"/>
    </location>
    <ligand>
        <name>substrate</name>
    </ligand>
</feature>
<dbReference type="NCBIfam" id="TIGR00512">
    <property type="entry name" value="salvage_mtnA"/>
    <property type="match status" value="1"/>
</dbReference>
<dbReference type="InterPro" id="IPR037171">
    <property type="entry name" value="NagB/RpiA_transferase-like"/>
</dbReference>
<feature type="binding site" evidence="2">
    <location>
        <position position="96"/>
    </location>
    <ligand>
        <name>substrate</name>
    </ligand>
</feature>
<dbReference type="Pfam" id="PF01008">
    <property type="entry name" value="IF-2B"/>
    <property type="match status" value="1"/>
</dbReference>
<evidence type="ECO:0000256" key="1">
    <source>
        <dbReference type="ARBA" id="ARBA00023235"/>
    </source>
</evidence>
<reference evidence="4" key="1">
    <citation type="submission" date="2016-10" db="EMBL/GenBank/DDBJ databases">
        <authorList>
            <person name="Varghese N."/>
            <person name="Submissions S."/>
        </authorList>
    </citation>
    <scope>NUCLEOTIDE SEQUENCE [LARGE SCALE GENOMIC DNA]</scope>
    <source>
        <strain evidence="4">ATCC 25963</strain>
    </source>
</reference>
<accession>A0A1I1VZZ3</accession>
<name>A0A1I1VZZ3_9BACT</name>
<dbReference type="Gene3D" id="1.20.120.420">
    <property type="entry name" value="translation initiation factor eif-2b, domain 1"/>
    <property type="match status" value="1"/>
</dbReference>
<feature type="binding site" evidence="2">
    <location>
        <begin position="255"/>
        <end position="256"/>
    </location>
    <ligand>
        <name>substrate</name>
    </ligand>
</feature>
<evidence type="ECO:0000256" key="2">
    <source>
        <dbReference type="HAMAP-Rule" id="MF_01678"/>
    </source>
</evidence>
<evidence type="ECO:0000313" key="4">
    <source>
        <dbReference type="Proteomes" id="UP000199400"/>
    </source>
</evidence>
<comment type="similarity">
    <text evidence="2">Belongs to the EIF-2B alpha/beta/delta subunits family. MtnA subfamily.</text>
</comment>
<protein>
    <recommendedName>
        <fullName evidence="2">Methylthioribose-1-phosphate isomerase</fullName>
        <shortName evidence="2">M1Pi</shortName>
        <shortName evidence="2">MTR-1-P isomerase</shortName>
        <ecNumber evidence="2">5.3.1.23</ecNumber>
    </recommendedName>
    <alternativeName>
        <fullName evidence="2">S-methyl-5-thioribose-1-phosphate isomerase</fullName>
    </alternativeName>
</protein>